<evidence type="ECO:0000256" key="13">
    <source>
        <dbReference type="ARBA" id="ARBA00023273"/>
    </source>
</evidence>
<dbReference type="Gene3D" id="3.20.180.20">
    <property type="entry name" value="Dynein heavy chain, N-terminal domain 2"/>
    <property type="match status" value="1"/>
</dbReference>
<dbReference type="Pfam" id="PF12780">
    <property type="entry name" value="AAA_8"/>
    <property type="match status" value="1"/>
</dbReference>
<keyword evidence="10" id="KW-0969">Cilium</keyword>
<dbReference type="InterPro" id="IPR026983">
    <property type="entry name" value="DHC"/>
</dbReference>
<dbReference type="GO" id="GO:0005930">
    <property type="term" value="C:axoneme"/>
    <property type="evidence" value="ECO:0007669"/>
    <property type="project" value="UniProtKB-SubCell"/>
</dbReference>
<dbReference type="Gene3D" id="1.20.920.20">
    <property type="match status" value="1"/>
</dbReference>
<dbReference type="InterPro" id="IPR041228">
    <property type="entry name" value="Dynein_C"/>
</dbReference>
<dbReference type="Gene3D" id="1.20.140.100">
    <property type="entry name" value="Dynein heavy chain, N-terminal domain 2"/>
    <property type="match status" value="1"/>
</dbReference>
<dbReference type="Pfam" id="PF16653">
    <property type="entry name" value="Sacchrp_dh_C"/>
    <property type="match status" value="1"/>
</dbReference>
<evidence type="ECO:0000259" key="16">
    <source>
        <dbReference type="SMART" id="SM00382"/>
    </source>
</evidence>
<feature type="compositionally biased region" description="Gly residues" evidence="15">
    <location>
        <begin position="1639"/>
        <end position="1653"/>
    </location>
</feature>
<name>A0A078A4K4_STYLE</name>
<dbReference type="FunFam" id="1.10.8.1220:FF:000001">
    <property type="entry name" value="Dynein axonemal heavy chain 5"/>
    <property type="match status" value="1"/>
</dbReference>
<comment type="subcellular location">
    <subcellularLocation>
        <location evidence="1">Cytoplasm</location>
        <location evidence="1">Cytoskeleton</location>
        <location evidence="1">Cilium axoneme</location>
    </subcellularLocation>
</comment>
<dbReference type="Gene3D" id="6.10.140.1060">
    <property type="match status" value="1"/>
</dbReference>
<evidence type="ECO:0000256" key="9">
    <source>
        <dbReference type="ARBA" id="ARBA00023054"/>
    </source>
</evidence>
<dbReference type="FunFam" id="1.20.920.30:FF:000005">
    <property type="entry name" value="Dynein, axonemal, heavy chain 2"/>
    <property type="match status" value="1"/>
</dbReference>
<feature type="compositionally biased region" description="Polar residues" evidence="15">
    <location>
        <begin position="565"/>
        <end position="576"/>
    </location>
</feature>
<evidence type="ECO:0000313" key="18">
    <source>
        <dbReference type="Proteomes" id="UP000039865"/>
    </source>
</evidence>
<sequence>MQKSKKTHKVLLLGSGLMTPGLVDYLVSFKDTHITVASNILKDAEAVAKRHPQFIKAALLDIFSEKDLDAIVSQHDAVISFVPPPMHLPIFKSCLKLSKHLTTSSYISPEMEQLHEEAKQKGLIFLNEVGLDPGIDIMSTMKVKDEAEAQGYKVVSYESYCGGLPVAEQADNPLGYKFSWNPGAAIKASKNRATFKKGNKVIISVFYLKCQVVVVDSPLKVVEERKDISVAMKLEVYPNRDSLSFMERFGMQNCETFIRGTIRFSGFSNVISAFHDIGLTSDDPVPDGVKTLRDLANSKFRGTALEDMKNSQPEGLEIVKTLCGDLDEKDADYQLIRKFCNVDVKHINQAERSDFYRQLIKTIRFLGFFENDQLVTKTKDGKPRSYLDAFGDVMAHKLSMTDDDRDLVVMRHNFVIEDKNKKRWNHYSTLIASGNSKKQGGYTIMAKTVGCTAAIGMRLILDGKISQRGVLSPITKEIYDPCLQELERLGVVMVEESERFKTTMRHKLIFKQLFSYKFEVEQMDGDQDMQDAERQSRIADEEMNGGEMDEMNASQHDDQMDGRSQRPSAYGGSQANRSRRGDADNGDGASRAGEAEDGDNDGENGTYDENDEERKGSVRGDGDDETGSRRQSAKPKRSRPIANGHKSTEKAKDLSKDNRLLWMINQLEQNLEKFKPGEMWKPAYYQWLLDFLDERDNRKIFFWVDNEEISISIANPPRYYDLGIDPADFQVCFFLKRQWETPITFANIQESLMVSVVDGDPLDDLLNNMNAEFLPKLLGEKNWPEGVKKEFVAQLHKFMAALTEASHASKGRTTLYIPNEDLSDPEAAAKDKDLLQRLESTVIYWTRQIKEVTSNQDSQQSTESTSPLDEIKHWTSRTANLNILNIQLQKPELKRIINVLDLAGSSYLPGFKDLEKKIKAGHEEANDNLQFLNTLAEPCRKIENAEPKDIPKILPEVLNCVRLIWELSKFYNSPERMKGLLTKISNQIIKRCRAKINKDDMLEGDVEKCMQDLDESIACCREWKTICLKMQGLIKKYSTRKNWTLDKDETIFAENEAFIQRCKDLKEICEGQLQFARKSEKIVMPVFGGSKGPELTQNLLDLEKMFEKHLQNIKKLDYDILDVKITKWHDDYGQVFKESIKNIEIIYQNIIALAFKNISTVPDAIEMLENFDSLSKRPMIKDYVHKKAAEWVYKLFMDEVKEVEDMFESQHKKMPPMPVSHPKFGGLAIWAQSLIVRIDRAKNAIDTLYFIPEHPHAKDALEKYQKLRTSLDNFIAGSCYNNWKKEIDMMDTKNIDDKLEVPILVRTENAKHELPSSLNSNPLFQRSRKNGLLESNFDTVLLKVLIEVTYWTKIQTLGFITIPHTVSRLLGRREQLRILRENVMLIVRDYNNIIHTISDEDEKSLFKEHLDLLDRTIEPGIKRYNWGAAADTFVYTCRRDCQDVFKKVKKYQKNLQKINDEFEKIQTTTLTSIQKRLYQLREFIKEQEECLKQKEKDFSGSFDIVKTKIMRTYELFIQRGSKIQSEWLRFINKQDKNLEKSLKQAVKNSLMDLSKHIRGDSKQELVPIFKVMSNLDPEDVNWRIFHDPTHQELKDCISNFITKIITVTRVIPKLERVFREEREKKIAVIKKELDEAEKNGGGAGGAGKFGRGGMRNPADVNYQNMTEEERDEEWRKRWQLPKFYDVNKEIQYQEYIQKNKGIQNTSHQIIEGIDQIQQIIEDDRKLWQASDEFRQLYNIRSDRGRKRILLGSKDALDPDPVQKYKDSIESLNDVLNDIKNKASQKPEQFIILDCSKLKQTLLEQGNKFIQQLFEHLIQESKEDLSSLLMEFHDTIEELKTPSIDLAHLKKNKDKYNEVKNKLHFLEARREPIKKKFQYILDQEQDISMNGGLSEEDKAKLLNMDDAWVKFKDGLEESSLIIQKSYAQLKTEMDHTIEDFKKEVQDNKKNFQNQAPYSVDKNVDNQKAKEKLHEFRQITKELREKEEDMKFGLEIFDIEPMAYPELSIVEKEITLLTEIWNVKEQWDNEWNRWKLEKFYDLNIDHMDDKAVEFQEGIKGFDKDVKEDFDETAEDFTLEKVFELGLNNHAEKVSELADNARKELKIEVQLKEIKRMWEDDPTTDLDIIKMRSKANNEEYYKIQSTENLYQVIEDHVVKLSNMKSSPYYKQFDDKIDSWENNIAQITETLELLIQVQGKWSYLESIFRGQQDISKQLPSESAIFQKINNDFKVEMERINKERNAYKSLIIKGFIGILQDLNRKLEHIQKNLNQFLEGKRGLFPRFYFLSNDDLLEIIGQAKDPEPIQKHIKKIFEGISSLKFNQQGKGQNRQFEITTLVSPEKEEVEIKQVIVDARVEQWLKALMEAMKEALRKIFFKYYQENMGSSKKLPEREKLMKIIRSTQGQVLITCAQMQWTNEVQYALQQLEQTGQVNALKKARQTYKKKVENYIELVEKSGLSNLDRLKLVSLITIEEHNREVIERLYAQKIQTPRHFEWLQQLRFKRGNDENEQLYIQIDQTNCTFDYGYEYQGNNGRLVVTPLTDRAYMTLTNALNMQRGGAPQGPAGTGKTETVKDLGKNLAFFVIIQNCSDSMDYISLGKTFAGLALSGSWGCFDEFNRIELEVLSVVAQQIQTILDAIKKGESQTSFQEMTIQVQKDCGIFITMNPGYAGRTELPDNLKSLFRPVAMMVPDFNTIAKIILMSEGFKKNEELSKKVVTIYELMKKQLSKQDHYDFGMRAVKSVLSAAGRVKRERPDCDEFTVMIKAIRDMNLPKFIAEDVVLFDNLFIDLFPGCDEPENDCDDLLIAIEDSLKKKNLQLNENLVVKILQLYESKVTRHGNMLVGVTMSGKTTCWEILADALNILNAEEREKNVKPEDCKYPAVKWESINPKSININELFGYFDDANPPQWHDGILSSVLKRICQEAKNDHRWMILDGPVDTLWIESMNSVLDDNKLLTLNNGDRIGLSPNVRLLFEIENLAVASPATVSRAGMIYLDIDELGWKPLVDQWIAGKPGEEFKELLEELFNKYVPKVLKVKKSQCKELVITSESSCVFNLCKLFDALCKNLKKADDEDQETYFLYVEKWFVFCLIWSIGATVEEQSRREIDYILRDIESMFPHSNTVYEHFINHEKKDWAPWDEKLQANWKPVDKEFHKINVPTIDTVRNRYIVQSLLDHGTQVLLVGHSGVGKTVLIEGILLTLDAHVHYFTINFSAGTSSENTQEIIESNFERRAKNKYRPKNAKQKAICFIDDLNMPRKDTYGSQPPLELIRQWLDYGFWYDRTKIQQNQICDLQILSAMGKPGGGRAEISKRLQSKFHIVNYTIPTETQMKKIFETIAAFKFQIFDEEVKNLSEPLALSTIYLFNTIQENFLPTPAKSHYVFNMRDISKVFQGIYLADKNFYEGKEHIIKLWTHEILRVFHDRLNSFEDREQFKTYLNEQLSLQFQMDYKEHCQSNGEDAVYVDFLNENMKVYEEVTNFDKLREYLMDQLESYNSQPKLIKMDLVLFKDAITHIAKIYRVINLKRGHCFLVGVGGSGRHSLTRLSAYISEMNVFQLEVTKGFALRQFREFLKNMYEIAAYKGKNKLKSVFIFSDNDVVQESFLEDVNNMLSTGVVPNLYIPDELGKIRDEIRRPYKQAGGTIDNPDALNEFFFNRVKDNLHLSICMSPIGQAFRDYCRMYPALINNTTINWFMRWPDEALTEVAMKFVGQMDLLQELKPGLAKLCSFAHSTCIESSTLMNKELKRVFYVTPTNYIELLKGYNTILTQKRKEVGNQISKLRNGLQKLDDARKQVEEMTQESEVKRAEVSKQQKICEDLMITMSKEQRNADEQQKKIEGERVKIEKEKEETEKLAADAEAELKKAEPALLAAQEALESLDKKYIAEIKSFASPPVDVATVMSSVMIVLGKDPTWASVKKELADPKFVDKIMNFDKDNIQPKTLKAIEKYTKQENFQPAYVKEKSMAAGALCMWVRSLEDYAKALKVVGPKRDKKAYAEEQLRKKVEYLFKLEEEYKELAEKLAELDANYQRTMADMSSYKKELEDLQTKIDRGDKLITGLSGEKTRWEASLIELDDQYEKLVGDCILAAAFMSYCGPFPSEYRDNLNSNWISTVELERIPFTPNFDFSEFMAGQAVAREWQMNGLPTDKFSFENGVLVTRGLRWALNIDPQSQANNWIKKMEGDTLVIADFKDNNYIKKIEQGIVQGKQVLFQDVEQEMDPVLDNVLNKSLVIIGKKAIIKLGGNDIEYNRNFKLYITTRMSNPHYTPEVSTKVCLVNFTVKESGLEEQCLGIVVKKEQPNLEQTKNDVVQRIANNKRQLIELEDKILRMLSESKVNLLEDVSLISTLQTSKETSDEVKQNLEQAEQTMKRIDDTRETYRPCGKVASILFFVLNDLNKIDPMYQFSLEWYKKLFQKSIEDSKEQGYGERQKNILKTHQLAVYRQACRSLFEKHKLLLSLQICVKLKMAEGEINEEEWTFFLRGGQVMDRSTQPPKPPFEWITNTAWDNITELEKMLPETFVGIANAITLNPKEWQRWFLSSRPEPENAPLPGEWETKCEDRLKKMIVLRCLRPDRVLFAIRNFVEHYMRKDFVENKPTQLQEVYDESQPDTPIIFVLSPGVDPSDQLKKFAEKLNQKIESISLGKGQSEKAKRILTEGADKGNWVFLANCHLSISLLPELESIIDLVFKQHNDPNFRLFMSASPHPKFPISLLQRSLKVTQEPPRGIKANMLRLYDNMGTFQEVDQDKNFRKAVYGLCWFHSILIERKKFKTLGWNVSYAFNDSDYSVCEDLLAIYMGRLKDGKPADTYDKRAALPWQAIQYLIAEANYGGRITDDRDRRLIKVYAKEIFNETVITAEKWKPPQTDDLTYGYPADEQNAKHPDQAALFTPDFFYDEILNKMESIDYPIAFGQHVNAEITSQILDSSDLLDSILSLQPQKVSADGESREDKVMKLINDLQENMPQQLDIGVLKYKFRNDENPLNVVLVQEISRYNILLNVLLSSLDQLDKGIRGFVVISPELESIMQSLYENKVPKQWGFAFFSLKPLAVWIRDLNERYKFFADWAAKSAPFVFWISAFTYPTGFTTSLLQRFSRKPNGAPIDKLEFDFIPIPKALKDVNEHAKDGAYITGLYLEGAKWNFEKQCLMEPEVMELQVLMPVIHFKPIQKRSKPPQNVYECPCYYYPIREGTIDKDSFMLKIDLKTGDQAQEFWIKRGTALLMSLAN</sequence>
<evidence type="ECO:0000256" key="1">
    <source>
        <dbReference type="ARBA" id="ARBA00004430"/>
    </source>
</evidence>
<dbReference type="FunFam" id="3.10.490.20:FF:000008">
    <property type="entry name" value="dynein heavy chain 2, axonemal"/>
    <property type="match status" value="1"/>
</dbReference>
<evidence type="ECO:0000256" key="7">
    <source>
        <dbReference type="ARBA" id="ARBA00022840"/>
    </source>
</evidence>
<dbReference type="GO" id="GO:0008569">
    <property type="term" value="F:minus-end-directed microtubule motor activity"/>
    <property type="evidence" value="ECO:0007669"/>
    <property type="project" value="InterPro"/>
</dbReference>
<feature type="region of interest" description="Disordered" evidence="15">
    <location>
        <begin position="540"/>
        <end position="652"/>
    </location>
</feature>
<dbReference type="Pfam" id="PF12777">
    <property type="entry name" value="MT"/>
    <property type="match status" value="1"/>
</dbReference>
<evidence type="ECO:0000256" key="3">
    <source>
        <dbReference type="ARBA" id="ARBA00022490"/>
    </source>
</evidence>
<dbReference type="OMA" id="ILKNDMQ"/>
<keyword evidence="12" id="KW-0206">Cytoskeleton</keyword>
<dbReference type="InParanoid" id="A0A078A4K4"/>
<dbReference type="Gene3D" id="3.40.50.720">
    <property type="entry name" value="NAD(P)-binding Rossmann-like Domain"/>
    <property type="match status" value="1"/>
</dbReference>
<dbReference type="Gene3D" id="3.40.50.300">
    <property type="entry name" value="P-loop containing nucleotide triphosphate hydrolases"/>
    <property type="match status" value="5"/>
</dbReference>
<evidence type="ECO:0000256" key="10">
    <source>
        <dbReference type="ARBA" id="ARBA00023069"/>
    </source>
</evidence>
<evidence type="ECO:0000256" key="14">
    <source>
        <dbReference type="SAM" id="Coils"/>
    </source>
</evidence>
<dbReference type="Pfam" id="PF17852">
    <property type="entry name" value="Dynein_AAA_lid"/>
    <property type="match status" value="1"/>
</dbReference>
<dbReference type="SUPFAM" id="SSF51735">
    <property type="entry name" value="NAD(P)-binding Rossmann-fold domains"/>
    <property type="match status" value="1"/>
</dbReference>
<dbReference type="FunFam" id="3.40.50.300:FF:000049">
    <property type="entry name" value="Dynein, axonemal, heavy chain 5"/>
    <property type="match status" value="1"/>
</dbReference>
<dbReference type="InterPro" id="IPR042228">
    <property type="entry name" value="Dynein_linker_3"/>
</dbReference>
<feature type="domain" description="AAA+ ATPase" evidence="16">
    <location>
        <begin position="3175"/>
        <end position="3322"/>
    </location>
</feature>
<feature type="compositionally biased region" description="Acidic residues" evidence="15">
    <location>
        <begin position="595"/>
        <end position="611"/>
    </location>
</feature>
<dbReference type="FunFam" id="3.40.50.300:FF:002141">
    <property type="entry name" value="Dynein heavy chain"/>
    <property type="match status" value="1"/>
</dbReference>
<dbReference type="FunFam" id="3.40.50.300:FF:000153">
    <property type="entry name" value="Dynein axonemal heavy chain 1"/>
    <property type="match status" value="1"/>
</dbReference>
<dbReference type="InterPro" id="IPR003593">
    <property type="entry name" value="AAA+_ATPase"/>
</dbReference>
<keyword evidence="6" id="KW-0547">Nucleotide-binding</keyword>
<dbReference type="FunFam" id="1.20.140.100:FF:000001">
    <property type="entry name" value="dynein heavy chain 17, axonemal"/>
    <property type="match status" value="1"/>
</dbReference>
<evidence type="ECO:0000256" key="8">
    <source>
        <dbReference type="ARBA" id="ARBA00023017"/>
    </source>
</evidence>
<reference evidence="17 18" key="1">
    <citation type="submission" date="2014-06" db="EMBL/GenBank/DDBJ databases">
        <authorList>
            <person name="Swart Estienne"/>
        </authorList>
    </citation>
    <scope>NUCLEOTIDE SEQUENCE [LARGE SCALE GENOMIC DNA]</scope>
    <source>
        <strain evidence="17 18">130c</strain>
    </source>
</reference>
<evidence type="ECO:0000256" key="6">
    <source>
        <dbReference type="ARBA" id="ARBA00022741"/>
    </source>
</evidence>
<accession>A0A078A4K4</accession>
<dbReference type="InterPro" id="IPR043160">
    <property type="entry name" value="Dynein_C_barrel"/>
</dbReference>
<dbReference type="Pfam" id="PF08385">
    <property type="entry name" value="DHC_N1"/>
    <property type="match status" value="1"/>
</dbReference>
<dbReference type="Pfam" id="PF22597">
    <property type="entry name" value="DYN_lid"/>
    <property type="match status" value="1"/>
</dbReference>
<dbReference type="Gene3D" id="1.10.472.130">
    <property type="match status" value="1"/>
</dbReference>
<keyword evidence="9 14" id="KW-0175">Coiled coil</keyword>
<dbReference type="SUPFAM" id="SSF52540">
    <property type="entry name" value="P-loop containing nucleoside triphosphate hydrolases"/>
    <property type="match status" value="4"/>
</dbReference>
<dbReference type="InterPro" id="IPR024317">
    <property type="entry name" value="Dynein_heavy_chain_D4_dom"/>
</dbReference>
<dbReference type="Pfam" id="PF12774">
    <property type="entry name" value="AAA_6"/>
    <property type="match status" value="1"/>
</dbReference>
<dbReference type="InterPro" id="IPR035706">
    <property type="entry name" value="AAA_9"/>
</dbReference>
<dbReference type="Gene3D" id="1.20.920.30">
    <property type="match status" value="1"/>
</dbReference>
<protein>
    <submittedName>
        <fullName evidence="17">Dynein heavy chain axonemal</fullName>
    </submittedName>
</protein>
<feature type="coiled-coil region" evidence="14">
    <location>
        <begin position="2166"/>
        <end position="2193"/>
    </location>
</feature>
<dbReference type="InterPro" id="IPR036291">
    <property type="entry name" value="NAD(P)-bd_dom_sf"/>
</dbReference>
<dbReference type="InterPro" id="IPR043157">
    <property type="entry name" value="Dynein_AAA1S"/>
</dbReference>
<dbReference type="Gene3D" id="1.20.1270.280">
    <property type="match status" value="1"/>
</dbReference>
<dbReference type="FunFam" id="3.20.180.20:FF:000001">
    <property type="entry name" value="Dynein axonemal heavy chain 5"/>
    <property type="match status" value="1"/>
</dbReference>
<feature type="compositionally biased region" description="Acidic residues" evidence="15">
    <location>
        <begin position="541"/>
        <end position="550"/>
    </location>
</feature>
<dbReference type="InterPro" id="IPR041658">
    <property type="entry name" value="AAA_lid_11"/>
</dbReference>
<feature type="coiled-coil region" evidence="14">
    <location>
        <begin position="3775"/>
        <end position="3861"/>
    </location>
</feature>
<dbReference type="GO" id="GO:0051959">
    <property type="term" value="F:dynein light intermediate chain binding"/>
    <property type="evidence" value="ECO:0007669"/>
    <property type="project" value="InterPro"/>
</dbReference>
<dbReference type="Gene3D" id="1.10.1870.10">
    <property type="entry name" value="Domain 3, Saccharopine reductase"/>
    <property type="match status" value="1"/>
</dbReference>
<keyword evidence="5" id="KW-0677">Repeat</keyword>
<dbReference type="Gene3D" id="3.30.360.10">
    <property type="entry name" value="Dihydrodipicolinate Reductase, domain 2"/>
    <property type="match status" value="1"/>
</dbReference>
<dbReference type="Gene3D" id="1.10.8.720">
    <property type="entry name" value="Region D6 of dynein motor"/>
    <property type="match status" value="1"/>
</dbReference>
<evidence type="ECO:0000256" key="12">
    <source>
        <dbReference type="ARBA" id="ARBA00023212"/>
    </source>
</evidence>
<keyword evidence="18" id="KW-1185">Reference proteome</keyword>
<dbReference type="GO" id="GO:0045505">
    <property type="term" value="F:dynein intermediate chain binding"/>
    <property type="evidence" value="ECO:0007669"/>
    <property type="project" value="InterPro"/>
</dbReference>
<dbReference type="InterPro" id="IPR042219">
    <property type="entry name" value="AAA_lid_11_sf"/>
</dbReference>
<dbReference type="Pfam" id="PF12775">
    <property type="entry name" value="AAA_7"/>
    <property type="match status" value="1"/>
</dbReference>
<dbReference type="InterPro" id="IPR013594">
    <property type="entry name" value="Dynein_heavy_tail"/>
</dbReference>
<dbReference type="Gene3D" id="1.10.8.1220">
    <property type="match status" value="1"/>
</dbReference>
<evidence type="ECO:0000256" key="2">
    <source>
        <dbReference type="ARBA" id="ARBA00008887"/>
    </source>
</evidence>
<evidence type="ECO:0000256" key="11">
    <source>
        <dbReference type="ARBA" id="ARBA00023175"/>
    </source>
</evidence>
<dbReference type="InterPro" id="IPR041466">
    <property type="entry name" value="Dynein_AAA5_ext"/>
</dbReference>
<dbReference type="Pfam" id="PF03435">
    <property type="entry name" value="Sacchrp_dh_NADP"/>
    <property type="match status" value="1"/>
</dbReference>
<dbReference type="FunFam" id="1.10.8.710:FF:000001">
    <property type="entry name" value="Dynein axonemal heavy chain 2"/>
    <property type="match status" value="1"/>
</dbReference>
<gene>
    <name evidence="17" type="primary">Contig18088.g19230</name>
    <name evidence="17" type="ORF">STYLEM_4687</name>
</gene>
<dbReference type="GO" id="GO:0005524">
    <property type="term" value="F:ATP binding"/>
    <property type="evidence" value="ECO:0007669"/>
    <property type="project" value="UniProtKB-KW"/>
</dbReference>
<dbReference type="PANTHER" id="PTHR45703">
    <property type="entry name" value="DYNEIN HEAVY CHAIN"/>
    <property type="match status" value="1"/>
</dbReference>
<feature type="region of interest" description="Disordered" evidence="15">
    <location>
        <begin position="1637"/>
        <end position="1658"/>
    </location>
</feature>
<dbReference type="Pfam" id="PF18199">
    <property type="entry name" value="Dynein_C"/>
    <property type="match status" value="1"/>
</dbReference>
<dbReference type="OrthoDB" id="287271at2759"/>
<dbReference type="Gene3D" id="1.20.58.1120">
    <property type="match status" value="1"/>
</dbReference>
<organism evidence="17 18">
    <name type="scientific">Stylonychia lemnae</name>
    <name type="common">Ciliate</name>
    <dbReference type="NCBI Taxonomy" id="5949"/>
    <lineage>
        <taxon>Eukaryota</taxon>
        <taxon>Sar</taxon>
        <taxon>Alveolata</taxon>
        <taxon>Ciliophora</taxon>
        <taxon>Intramacronucleata</taxon>
        <taxon>Spirotrichea</taxon>
        <taxon>Stichotrichia</taxon>
        <taxon>Sporadotrichida</taxon>
        <taxon>Oxytrichidae</taxon>
        <taxon>Stylonychinae</taxon>
        <taxon>Stylonychia</taxon>
    </lineage>
</organism>
<keyword evidence="8" id="KW-0243">Dynein</keyword>
<dbReference type="SUPFAM" id="SSF55347">
    <property type="entry name" value="Glyceraldehyde-3-phosphate dehydrogenase-like, C-terminal domain"/>
    <property type="match status" value="1"/>
</dbReference>
<evidence type="ECO:0000256" key="4">
    <source>
        <dbReference type="ARBA" id="ARBA00022701"/>
    </source>
</evidence>
<dbReference type="FunFam" id="1.20.920.20:FF:000001">
    <property type="entry name" value="dynein heavy chain 2, axonemal"/>
    <property type="match status" value="1"/>
</dbReference>
<dbReference type="FunFam" id="3.40.50.300:FF:000044">
    <property type="entry name" value="Dynein heavy chain 5, axonemal"/>
    <property type="match status" value="1"/>
</dbReference>
<dbReference type="Gene3D" id="1.10.287.2620">
    <property type="match status" value="1"/>
</dbReference>
<evidence type="ECO:0000256" key="15">
    <source>
        <dbReference type="SAM" id="MobiDB-lite"/>
    </source>
</evidence>
<proteinExistence type="inferred from homology"/>
<dbReference type="GO" id="GO:0005874">
    <property type="term" value="C:microtubule"/>
    <property type="evidence" value="ECO:0007669"/>
    <property type="project" value="UniProtKB-KW"/>
</dbReference>
<evidence type="ECO:0000256" key="5">
    <source>
        <dbReference type="ARBA" id="ARBA00022737"/>
    </source>
</evidence>
<feature type="domain" description="AAA+ ATPase" evidence="16">
    <location>
        <begin position="2555"/>
        <end position="2691"/>
    </location>
</feature>
<keyword evidence="7" id="KW-0067">ATP-binding</keyword>
<dbReference type="Proteomes" id="UP000039865">
    <property type="component" value="Unassembled WGS sequence"/>
</dbReference>
<feature type="compositionally biased region" description="Basic and acidic residues" evidence="15">
    <location>
        <begin position="555"/>
        <end position="564"/>
    </location>
</feature>
<keyword evidence="11" id="KW-0505">Motor protein</keyword>
<dbReference type="Pfam" id="PF18198">
    <property type="entry name" value="AAA_lid_11"/>
    <property type="match status" value="1"/>
</dbReference>
<keyword evidence="3" id="KW-0963">Cytoplasm</keyword>
<dbReference type="GO" id="GO:0030286">
    <property type="term" value="C:dynein complex"/>
    <property type="evidence" value="ECO:0007669"/>
    <property type="project" value="UniProtKB-KW"/>
</dbReference>
<dbReference type="InterPro" id="IPR054354">
    <property type="entry name" value="DYNC2H1-like_lid"/>
</dbReference>
<dbReference type="PANTHER" id="PTHR45703:SF32">
    <property type="entry name" value="DYNEINS HEAVY CHAIN"/>
    <property type="match status" value="1"/>
</dbReference>
<dbReference type="GO" id="GO:0007018">
    <property type="term" value="P:microtubule-based movement"/>
    <property type="evidence" value="ECO:0007669"/>
    <property type="project" value="InterPro"/>
</dbReference>
<dbReference type="SMART" id="SM00382">
    <property type="entry name" value="AAA"/>
    <property type="match status" value="2"/>
</dbReference>
<dbReference type="Pfam" id="PF03028">
    <property type="entry name" value="Dynein_heavy"/>
    <property type="match status" value="1"/>
</dbReference>
<dbReference type="InterPro" id="IPR013602">
    <property type="entry name" value="Dynein_heavy_linker"/>
</dbReference>
<dbReference type="Gene3D" id="1.10.8.710">
    <property type="match status" value="1"/>
</dbReference>
<keyword evidence="4" id="KW-0493">Microtubule</keyword>
<feature type="coiled-coil region" evidence="14">
    <location>
        <begin position="4303"/>
        <end position="4372"/>
    </location>
</feature>
<dbReference type="InterPro" id="IPR005097">
    <property type="entry name" value="Sacchrp_dh_NADP-bd"/>
</dbReference>
<dbReference type="InterPro" id="IPR004273">
    <property type="entry name" value="Dynein_heavy_D6_P-loop"/>
</dbReference>
<dbReference type="Gene3D" id="3.10.490.20">
    <property type="match status" value="1"/>
</dbReference>
<dbReference type="Pfam" id="PF08393">
    <property type="entry name" value="DHC_N2"/>
    <property type="match status" value="1"/>
</dbReference>
<comment type="similarity">
    <text evidence="2">Belongs to the dynein heavy chain family.</text>
</comment>
<dbReference type="InterPro" id="IPR032095">
    <property type="entry name" value="Sacchrp_dh-like_C"/>
</dbReference>
<dbReference type="InterPro" id="IPR035699">
    <property type="entry name" value="AAA_6"/>
</dbReference>
<dbReference type="InterPro" id="IPR027417">
    <property type="entry name" value="P-loop_NTPase"/>
</dbReference>
<dbReference type="InterPro" id="IPR042222">
    <property type="entry name" value="Dynein_2_N"/>
</dbReference>
<evidence type="ECO:0000313" key="17">
    <source>
        <dbReference type="EMBL" id="CDW75694.1"/>
    </source>
</evidence>
<feature type="coiled-coil region" evidence="14">
    <location>
        <begin position="1441"/>
        <end position="1468"/>
    </location>
</feature>
<dbReference type="Pfam" id="PF12781">
    <property type="entry name" value="AAA_9"/>
    <property type="match status" value="1"/>
</dbReference>
<feature type="compositionally biased region" description="Basic and acidic residues" evidence="15">
    <location>
        <begin position="612"/>
        <end position="621"/>
    </location>
</feature>
<dbReference type="InterPro" id="IPR024743">
    <property type="entry name" value="Dynein_HC_stalk"/>
</dbReference>
<keyword evidence="13" id="KW-0966">Cell projection</keyword>
<feature type="coiled-coil region" evidence="14">
    <location>
        <begin position="4005"/>
        <end position="4053"/>
    </location>
</feature>
<dbReference type="EMBL" id="CCKQ01004541">
    <property type="protein sequence ID" value="CDW75694.1"/>
    <property type="molecule type" value="Genomic_DNA"/>
</dbReference>